<keyword evidence="2" id="KW-1185">Reference proteome</keyword>
<dbReference type="EMBL" id="CP000142">
    <property type="protein sequence ID" value="ABA90256.1"/>
    <property type="molecule type" value="Genomic_DNA"/>
</dbReference>
<dbReference type="InterPro" id="IPR025659">
    <property type="entry name" value="Tubby-like_C"/>
</dbReference>
<organism evidence="1 2">
    <name type="scientific">Syntrophotalea carbinolica (strain DSM 2380 / NBRC 103641 / GraBd1)</name>
    <name type="common">Pelobacter carbinolicus</name>
    <dbReference type="NCBI Taxonomy" id="338963"/>
    <lineage>
        <taxon>Bacteria</taxon>
        <taxon>Pseudomonadati</taxon>
        <taxon>Thermodesulfobacteriota</taxon>
        <taxon>Desulfuromonadia</taxon>
        <taxon>Desulfuromonadales</taxon>
        <taxon>Syntrophotaleaceae</taxon>
        <taxon>Syntrophotalea</taxon>
    </lineage>
</organism>
<dbReference type="Proteomes" id="UP000002534">
    <property type="component" value="Chromosome"/>
</dbReference>
<name>Q3A051_SYNC1</name>
<accession>Q3A051</accession>
<dbReference type="HOGENOM" id="CLU_053024_2_2_7"/>
<dbReference type="PANTHER" id="PTHR23248">
    <property type="entry name" value="PHOSPHOLIPID SCRAMBLASE-RELATED"/>
    <property type="match status" value="1"/>
</dbReference>
<protein>
    <submittedName>
        <fullName evidence="1">Scramblase, putative</fullName>
    </submittedName>
</protein>
<sequence>MERLTSAEGLVVSQKKEWGEILTGFETRNRYRIMDTQGQDLLLAAEEGGNLLLRWFLKALRPFTVQVRGMDNNSMLRVRRPFRFFFHEAQISDAAGKPLGTIRRQFALLRRIYTVTDAQGRDLCQLFGPILRPWTFQVLQGGIEQGKICKKWSGLLKEGFTDADNFGVTFPPGWSNEHKALLLGAVFLIDFVHFEKR</sequence>
<dbReference type="eggNOG" id="COG4894">
    <property type="taxonomic scope" value="Bacteria"/>
</dbReference>
<reference evidence="1 2" key="2">
    <citation type="journal article" date="2012" name="BMC Genomics">
        <title>The genome of Pelobacter carbinolicus reveals surprising metabolic capabilities and physiological features.</title>
        <authorList>
            <person name="Aklujkar M."/>
            <person name="Haveman S.A."/>
            <person name="Didonato R.Jr."/>
            <person name="Chertkov O."/>
            <person name="Han C.S."/>
            <person name="Land M.L."/>
            <person name="Brown P."/>
            <person name="Lovley D.R."/>
        </authorList>
    </citation>
    <scope>NUCLEOTIDE SEQUENCE [LARGE SCALE GENOMIC DNA]</scope>
    <source>
        <strain evidence="2">DSM 2380 / NBRC 103641 / GraBd1</strain>
    </source>
</reference>
<dbReference type="PANTHER" id="PTHR23248:SF9">
    <property type="entry name" value="PHOSPHOLIPID SCRAMBLASE"/>
    <property type="match status" value="1"/>
</dbReference>
<dbReference type="RefSeq" id="WP_011342809.1">
    <property type="nucleotide sequence ID" value="NC_007498.2"/>
</dbReference>
<dbReference type="OrthoDB" id="652307at2"/>
<dbReference type="SUPFAM" id="SSF54518">
    <property type="entry name" value="Tubby C-terminal domain-like"/>
    <property type="match status" value="1"/>
</dbReference>
<dbReference type="Pfam" id="PF03803">
    <property type="entry name" value="Scramblase"/>
    <property type="match status" value="1"/>
</dbReference>
<dbReference type="STRING" id="338963.Pcar_3021"/>
<dbReference type="GO" id="GO:0017128">
    <property type="term" value="F:phospholipid scramblase activity"/>
    <property type="evidence" value="ECO:0007669"/>
    <property type="project" value="InterPro"/>
</dbReference>
<proteinExistence type="predicted"/>
<dbReference type="AlphaFoldDB" id="Q3A051"/>
<gene>
    <name evidence="1" type="ordered locus">Pcar_3021</name>
</gene>
<reference evidence="2" key="1">
    <citation type="submission" date="2005-10" db="EMBL/GenBank/DDBJ databases">
        <title>Complete sequence of Pelobacter carbinolicus DSM 2380.</title>
        <authorList>
            <person name="Copeland A."/>
            <person name="Lucas S."/>
            <person name="Lapidus A."/>
            <person name="Barry K."/>
            <person name="Detter J.C."/>
            <person name="Glavina T."/>
            <person name="Hammon N."/>
            <person name="Israni S."/>
            <person name="Pitluck S."/>
            <person name="Chertkov O."/>
            <person name="Schmutz J."/>
            <person name="Larimer F."/>
            <person name="Land M."/>
            <person name="Kyrpides N."/>
            <person name="Ivanova N."/>
            <person name="Richardson P."/>
        </authorList>
    </citation>
    <scope>NUCLEOTIDE SEQUENCE [LARGE SCALE GENOMIC DNA]</scope>
    <source>
        <strain evidence="2">DSM 2380 / NBRC 103641 / GraBd1</strain>
    </source>
</reference>
<dbReference type="KEGG" id="pca:Pcar_3021"/>
<dbReference type="GO" id="GO:0005886">
    <property type="term" value="C:plasma membrane"/>
    <property type="evidence" value="ECO:0007669"/>
    <property type="project" value="TreeGrafter"/>
</dbReference>
<evidence type="ECO:0000313" key="2">
    <source>
        <dbReference type="Proteomes" id="UP000002534"/>
    </source>
</evidence>
<dbReference type="InterPro" id="IPR005552">
    <property type="entry name" value="Scramblase"/>
</dbReference>
<evidence type="ECO:0000313" key="1">
    <source>
        <dbReference type="EMBL" id="ABA90256.1"/>
    </source>
</evidence>